<keyword evidence="4" id="KW-1185">Reference proteome</keyword>
<evidence type="ECO:0000256" key="1">
    <source>
        <dbReference type="SAM" id="Phobius"/>
    </source>
</evidence>
<dbReference type="EMBL" id="CP025958">
    <property type="protein sequence ID" value="AWM41661.1"/>
    <property type="molecule type" value="Genomic_DNA"/>
</dbReference>
<keyword evidence="1" id="KW-1133">Transmembrane helix</keyword>
<dbReference type="PANTHER" id="PTHR36109:SF2">
    <property type="entry name" value="MEMBRANE PROTEIN"/>
    <property type="match status" value="1"/>
</dbReference>
<accession>A0A2Z3H9V7</accession>
<feature type="domain" description="General stress protein 17M-like" evidence="2">
    <location>
        <begin position="9"/>
        <end position="74"/>
    </location>
</feature>
<feature type="transmembrane region" description="Helical" evidence="1">
    <location>
        <begin position="99"/>
        <end position="121"/>
    </location>
</feature>
<dbReference type="PANTHER" id="PTHR36109">
    <property type="entry name" value="MEMBRANE PROTEIN-RELATED"/>
    <property type="match status" value="1"/>
</dbReference>
<dbReference type="InterPro" id="IPR052948">
    <property type="entry name" value="Low_temp-induced_all0457"/>
</dbReference>
<dbReference type="RefSeq" id="WP_010048051.1">
    <property type="nucleotide sequence ID" value="NZ_CP025958.1"/>
</dbReference>
<keyword evidence="1" id="KW-0472">Membrane</keyword>
<proteinExistence type="predicted"/>
<keyword evidence="1" id="KW-0812">Transmembrane</keyword>
<evidence type="ECO:0000259" key="2">
    <source>
        <dbReference type="Pfam" id="PF11181"/>
    </source>
</evidence>
<dbReference type="AlphaFoldDB" id="A0A2Z3H9V7"/>
<dbReference type="InterPro" id="IPR025889">
    <property type="entry name" value="GSP17M-like_dom"/>
</dbReference>
<organism evidence="3 4">
    <name type="scientific">Gemmata obscuriglobus</name>
    <dbReference type="NCBI Taxonomy" id="114"/>
    <lineage>
        <taxon>Bacteria</taxon>
        <taxon>Pseudomonadati</taxon>
        <taxon>Planctomycetota</taxon>
        <taxon>Planctomycetia</taxon>
        <taxon>Gemmatales</taxon>
        <taxon>Gemmataceae</taxon>
        <taxon>Gemmata</taxon>
    </lineage>
</organism>
<sequence>MKKATANAVVGVFYTRSEAETAINELRDAGFSDDNIGMIARDADGNMVNERNNETLAGEGAAAGAVVGAGAGALVGLGVLAGTIPVIGPVLAIGTLGTVLLNAAGGAAILGLVGALIGLGIPEDDARYYESEVHGGRFLVTVEAGGRTAEAWSILHRSGGYNRTIPPLNAAV</sequence>
<gene>
    <name evidence="3" type="ORF">C1280_34800</name>
</gene>
<protein>
    <recommendedName>
        <fullName evidence="2">General stress protein 17M-like domain-containing protein</fullName>
    </recommendedName>
</protein>
<name>A0A2Z3H9V7_9BACT</name>
<dbReference type="OrthoDB" id="290207at2"/>
<dbReference type="Proteomes" id="UP000245802">
    <property type="component" value="Chromosome"/>
</dbReference>
<reference evidence="3 4" key="1">
    <citation type="submission" date="2018-01" db="EMBL/GenBank/DDBJ databases">
        <title>G. obscuriglobus.</title>
        <authorList>
            <person name="Franke J."/>
            <person name="Blomberg W."/>
            <person name="Selmecki A."/>
        </authorList>
    </citation>
    <scope>NUCLEOTIDE SEQUENCE [LARGE SCALE GENOMIC DNA]</scope>
    <source>
        <strain evidence="3 4">DSM 5831</strain>
    </source>
</reference>
<dbReference type="KEGG" id="gog:C1280_34800"/>
<evidence type="ECO:0000313" key="4">
    <source>
        <dbReference type="Proteomes" id="UP000245802"/>
    </source>
</evidence>
<evidence type="ECO:0000313" key="3">
    <source>
        <dbReference type="EMBL" id="AWM41661.1"/>
    </source>
</evidence>
<dbReference type="Pfam" id="PF11181">
    <property type="entry name" value="YflT"/>
    <property type="match status" value="1"/>
</dbReference>
<feature type="transmembrane region" description="Helical" evidence="1">
    <location>
        <begin position="61"/>
        <end position="87"/>
    </location>
</feature>